<evidence type="ECO:0000256" key="1">
    <source>
        <dbReference type="SAM" id="SignalP"/>
    </source>
</evidence>
<dbReference type="AlphaFoldDB" id="A0A379UT11"/>
<gene>
    <name evidence="2" type="ORF">NCTC5798_02207</name>
</gene>
<sequence>MLRMTPIASLVLLTLFTWQTQAIATETFDTHLWWGE</sequence>
<organism evidence="2 3">
    <name type="scientific">Salmonella enterica I</name>
    <dbReference type="NCBI Taxonomy" id="59201"/>
    <lineage>
        <taxon>Bacteria</taxon>
        <taxon>Pseudomonadati</taxon>
        <taxon>Pseudomonadota</taxon>
        <taxon>Gammaproteobacteria</taxon>
        <taxon>Enterobacterales</taxon>
        <taxon>Enterobacteriaceae</taxon>
        <taxon>Salmonella</taxon>
    </lineage>
</organism>
<keyword evidence="1" id="KW-0732">Signal</keyword>
<accession>A0A379UT11</accession>
<protein>
    <submittedName>
        <fullName evidence="2">Fimbrial outer membrane usher protein</fullName>
    </submittedName>
</protein>
<name>A0A379UT11_SALET</name>
<evidence type="ECO:0000313" key="2">
    <source>
        <dbReference type="EMBL" id="SUG71061.1"/>
    </source>
</evidence>
<feature type="chain" id="PRO_5016730769" evidence="1">
    <location>
        <begin position="25"/>
        <end position="36"/>
    </location>
</feature>
<feature type="signal peptide" evidence="1">
    <location>
        <begin position="1"/>
        <end position="24"/>
    </location>
</feature>
<proteinExistence type="predicted"/>
<reference evidence="2 3" key="1">
    <citation type="submission" date="2018-06" db="EMBL/GenBank/DDBJ databases">
        <authorList>
            <consortium name="Pathogen Informatics"/>
            <person name="Doyle S."/>
        </authorList>
    </citation>
    <scope>NUCLEOTIDE SEQUENCE [LARGE SCALE GENOMIC DNA]</scope>
    <source>
        <strain evidence="2 3">NCTC5798</strain>
    </source>
</reference>
<evidence type="ECO:0000313" key="3">
    <source>
        <dbReference type="Proteomes" id="UP000255534"/>
    </source>
</evidence>
<dbReference type="EMBL" id="UGXK01000001">
    <property type="protein sequence ID" value="SUG71061.1"/>
    <property type="molecule type" value="Genomic_DNA"/>
</dbReference>
<dbReference type="Proteomes" id="UP000255534">
    <property type="component" value="Unassembled WGS sequence"/>
</dbReference>